<sequence length="112" mass="12576">MILSQKFYHSISSTYVLRGRFIEYLNCETYHFILFVQGSSPLPPPGPTTPEKGPHMYWRLTFVRSLSGHVYVADAAIIIIRTINQKGKRDTSMSAGGCGITQHLSSPVENCR</sequence>
<dbReference type="AlphaFoldDB" id="A0A4U5QE95"/>
<accession>A0A4U5QE95</accession>
<evidence type="ECO:0000313" key="1">
    <source>
        <dbReference type="EMBL" id="TKS08632.1"/>
    </source>
</evidence>
<organism evidence="1">
    <name type="scientific">Populus alba</name>
    <name type="common">White poplar</name>
    <dbReference type="NCBI Taxonomy" id="43335"/>
    <lineage>
        <taxon>Eukaryota</taxon>
        <taxon>Viridiplantae</taxon>
        <taxon>Streptophyta</taxon>
        <taxon>Embryophyta</taxon>
        <taxon>Tracheophyta</taxon>
        <taxon>Spermatophyta</taxon>
        <taxon>Magnoliopsida</taxon>
        <taxon>eudicotyledons</taxon>
        <taxon>Gunneridae</taxon>
        <taxon>Pentapetalae</taxon>
        <taxon>rosids</taxon>
        <taxon>fabids</taxon>
        <taxon>Malpighiales</taxon>
        <taxon>Salicaceae</taxon>
        <taxon>Saliceae</taxon>
        <taxon>Populus</taxon>
    </lineage>
</organism>
<comment type="caution">
    <text evidence="1">The sequence shown here is derived from an EMBL/GenBank/DDBJ whole genome shotgun (WGS) entry which is preliminary data.</text>
</comment>
<protein>
    <submittedName>
        <fullName evidence="1">Uncharacterized protein</fullName>
    </submittedName>
</protein>
<gene>
    <name evidence="1" type="ORF">D5086_0000099310</name>
</gene>
<dbReference type="EMBL" id="RCHU01000292">
    <property type="protein sequence ID" value="TKS08632.1"/>
    <property type="molecule type" value="Genomic_DNA"/>
</dbReference>
<name>A0A4U5QE95_POPAL</name>
<proteinExistence type="predicted"/>
<reference evidence="1" key="1">
    <citation type="submission" date="2018-10" db="EMBL/GenBank/DDBJ databases">
        <title>Population genomic analysis revealed the cold adaptation of white poplar.</title>
        <authorList>
            <person name="Liu Y.-J."/>
        </authorList>
    </citation>
    <scope>NUCLEOTIDE SEQUENCE [LARGE SCALE GENOMIC DNA]</scope>
    <source>
        <strain evidence="1">PAL-ZL1</strain>
    </source>
</reference>